<protein>
    <recommendedName>
        <fullName evidence="5">Cysteine rich repeat-containing protein</fullName>
    </recommendedName>
</protein>
<name>A0ABU1V6T8_9BURK</name>
<feature type="region of interest" description="Disordered" evidence="1">
    <location>
        <begin position="108"/>
        <end position="185"/>
    </location>
</feature>
<accession>A0ABU1V6T8</accession>
<dbReference type="RefSeq" id="WP_204732932.1">
    <property type="nucleotide sequence ID" value="NZ_JAVDWE010000002.1"/>
</dbReference>
<sequence length="185" mass="19404">MNPSTRPFSSSRGWVAMAVFAVCMPTAWAAGADKAAIEAAYQRDRAACQALSPTQDRTSCLRDAGAHRAQALRTGVRGGTSPQELERNALQRCQSHNSQEERTICERMARGEGSSSGSVQGGGTIRELVTQETLPAPPPPPMASPAPMLSPPVPAAPMPPPSMTTPPSMNPTPAPLPPVPAPMTR</sequence>
<keyword evidence="4" id="KW-1185">Reference proteome</keyword>
<keyword evidence="2" id="KW-0732">Signal</keyword>
<gene>
    <name evidence="3" type="ORF">J2X09_000915</name>
</gene>
<evidence type="ECO:0000313" key="3">
    <source>
        <dbReference type="EMBL" id="MDR7093183.1"/>
    </source>
</evidence>
<organism evidence="3 4">
    <name type="scientific">Hydrogenophaga laconesensis</name>
    <dbReference type="NCBI Taxonomy" id="1805971"/>
    <lineage>
        <taxon>Bacteria</taxon>
        <taxon>Pseudomonadati</taxon>
        <taxon>Pseudomonadota</taxon>
        <taxon>Betaproteobacteria</taxon>
        <taxon>Burkholderiales</taxon>
        <taxon>Comamonadaceae</taxon>
        <taxon>Hydrogenophaga</taxon>
    </lineage>
</organism>
<evidence type="ECO:0000313" key="4">
    <source>
        <dbReference type="Proteomes" id="UP001265550"/>
    </source>
</evidence>
<dbReference type="Proteomes" id="UP001265550">
    <property type="component" value="Unassembled WGS sequence"/>
</dbReference>
<feature type="compositionally biased region" description="Pro residues" evidence="1">
    <location>
        <begin position="135"/>
        <end position="185"/>
    </location>
</feature>
<feature type="signal peptide" evidence="2">
    <location>
        <begin position="1"/>
        <end position="29"/>
    </location>
</feature>
<evidence type="ECO:0008006" key="5">
    <source>
        <dbReference type="Google" id="ProtNLM"/>
    </source>
</evidence>
<evidence type="ECO:0000256" key="2">
    <source>
        <dbReference type="SAM" id="SignalP"/>
    </source>
</evidence>
<feature type="chain" id="PRO_5046904197" description="Cysteine rich repeat-containing protein" evidence="2">
    <location>
        <begin position="30"/>
        <end position="185"/>
    </location>
</feature>
<proteinExistence type="predicted"/>
<comment type="caution">
    <text evidence="3">The sequence shown here is derived from an EMBL/GenBank/DDBJ whole genome shotgun (WGS) entry which is preliminary data.</text>
</comment>
<reference evidence="3 4" key="1">
    <citation type="submission" date="2023-07" db="EMBL/GenBank/DDBJ databases">
        <title>Sorghum-associated microbial communities from plants grown in Nebraska, USA.</title>
        <authorList>
            <person name="Schachtman D."/>
        </authorList>
    </citation>
    <scope>NUCLEOTIDE SEQUENCE [LARGE SCALE GENOMIC DNA]</scope>
    <source>
        <strain evidence="3 4">BE240</strain>
    </source>
</reference>
<dbReference type="EMBL" id="JAVDWE010000002">
    <property type="protein sequence ID" value="MDR7093183.1"/>
    <property type="molecule type" value="Genomic_DNA"/>
</dbReference>
<evidence type="ECO:0000256" key="1">
    <source>
        <dbReference type="SAM" id="MobiDB-lite"/>
    </source>
</evidence>